<protein>
    <recommendedName>
        <fullName evidence="12">Major facilitator superfamily (MFS) profile domain-containing protein</fullName>
    </recommendedName>
</protein>
<dbReference type="InterPro" id="IPR005135">
    <property type="entry name" value="Endo/exonuclease/phosphatase"/>
</dbReference>
<dbReference type="Gene3D" id="1.20.1250.20">
    <property type="entry name" value="MFS general substrate transporter like domains"/>
    <property type="match status" value="1"/>
</dbReference>
<dbReference type="Pfam" id="PF02386">
    <property type="entry name" value="TrkH"/>
    <property type="match status" value="1"/>
</dbReference>
<keyword evidence="3" id="KW-0633">Potassium transport</keyword>
<dbReference type="GO" id="GO:0140107">
    <property type="term" value="F:high-affinity potassium ion transmembrane transporter activity"/>
    <property type="evidence" value="ECO:0007669"/>
    <property type="project" value="TreeGrafter"/>
</dbReference>
<feature type="region of interest" description="Disordered" evidence="10">
    <location>
        <begin position="515"/>
        <end position="552"/>
    </location>
</feature>
<keyword evidence="14" id="KW-1185">Reference proteome</keyword>
<feature type="transmembrane region" description="Helical" evidence="11">
    <location>
        <begin position="206"/>
        <end position="232"/>
    </location>
</feature>
<dbReference type="InterPro" id="IPR004773">
    <property type="entry name" value="K/Na_transp_Trk1/HKT1"/>
</dbReference>
<feature type="transmembrane region" description="Helical" evidence="11">
    <location>
        <begin position="101"/>
        <end position="122"/>
    </location>
</feature>
<dbReference type="GO" id="GO:0003824">
    <property type="term" value="F:catalytic activity"/>
    <property type="evidence" value="ECO:0007669"/>
    <property type="project" value="InterPro"/>
</dbReference>
<evidence type="ECO:0000256" key="9">
    <source>
        <dbReference type="ARBA" id="ARBA00037968"/>
    </source>
</evidence>
<evidence type="ECO:0000256" key="5">
    <source>
        <dbReference type="ARBA" id="ARBA00022958"/>
    </source>
</evidence>
<evidence type="ECO:0000256" key="4">
    <source>
        <dbReference type="ARBA" id="ARBA00022692"/>
    </source>
</evidence>
<dbReference type="CDD" id="cd09083">
    <property type="entry name" value="EEP-1"/>
    <property type="match status" value="1"/>
</dbReference>
<evidence type="ECO:0000259" key="12">
    <source>
        <dbReference type="PROSITE" id="PS50850"/>
    </source>
</evidence>
<dbReference type="Proteomes" id="UP001140562">
    <property type="component" value="Unassembled WGS sequence"/>
</dbReference>
<dbReference type="FunFam" id="1.20.1250.20:FF:000065">
    <property type="entry name" value="Putative MFS pantothenate transporter"/>
    <property type="match status" value="1"/>
</dbReference>
<feature type="compositionally biased region" description="Basic and acidic residues" evidence="10">
    <location>
        <begin position="515"/>
        <end position="536"/>
    </location>
</feature>
<feature type="transmembrane region" description="Helical" evidence="11">
    <location>
        <begin position="244"/>
        <end position="266"/>
    </location>
</feature>
<keyword evidence="5" id="KW-0630">Potassium</keyword>
<dbReference type="OrthoDB" id="9999863at2759"/>
<evidence type="ECO:0000256" key="2">
    <source>
        <dbReference type="ARBA" id="ARBA00022448"/>
    </source>
</evidence>
<evidence type="ECO:0000256" key="6">
    <source>
        <dbReference type="ARBA" id="ARBA00022989"/>
    </source>
</evidence>
<dbReference type="GO" id="GO:0005886">
    <property type="term" value="C:plasma membrane"/>
    <property type="evidence" value="ECO:0007669"/>
    <property type="project" value="TreeGrafter"/>
</dbReference>
<proteinExistence type="inferred from homology"/>
<dbReference type="AlphaFoldDB" id="A0A9W8WUX1"/>
<dbReference type="Pfam" id="PF07690">
    <property type="entry name" value="MFS_1"/>
    <property type="match status" value="1"/>
</dbReference>
<dbReference type="GO" id="GO:0030007">
    <property type="term" value="P:intracellular potassium ion homeostasis"/>
    <property type="evidence" value="ECO:0007669"/>
    <property type="project" value="TreeGrafter"/>
</dbReference>
<accession>A0A9W8WUX1</accession>
<dbReference type="Gene3D" id="3.60.10.10">
    <property type="entry name" value="Endonuclease/exonuclease/phosphatase"/>
    <property type="match status" value="1"/>
</dbReference>
<dbReference type="GO" id="GO:1990573">
    <property type="term" value="P:potassium ion import across plasma membrane"/>
    <property type="evidence" value="ECO:0007669"/>
    <property type="project" value="TreeGrafter"/>
</dbReference>
<feature type="transmembrane region" description="Helical" evidence="11">
    <location>
        <begin position="692"/>
        <end position="715"/>
    </location>
</feature>
<feature type="transmembrane region" description="Helical" evidence="11">
    <location>
        <begin position="393"/>
        <end position="410"/>
    </location>
</feature>
<keyword evidence="2" id="KW-0813">Transport</keyword>
<dbReference type="SUPFAM" id="SSF103473">
    <property type="entry name" value="MFS general substrate transporter"/>
    <property type="match status" value="1"/>
</dbReference>
<organism evidence="13 14">
    <name type="scientific">Didymella glomerata</name>
    <dbReference type="NCBI Taxonomy" id="749621"/>
    <lineage>
        <taxon>Eukaryota</taxon>
        <taxon>Fungi</taxon>
        <taxon>Dikarya</taxon>
        <taxon>Ascomycota</taxon>
        <taxon>Pezizomycotina</taxon>
        <taxon>Dothideomycetes</taxon>
        <taxon>Pleosporomycetidae</taxon>
        <taxon>Pleosporales</taxon>
        <taxon>Pleosporineae</taxon>
        <taxon>Didymellaceae</taxon>
        <taxon>Didymella</taxon>
    </lineage>
</organism>
<evidence type="ECO:0000256" key="7">
    <source>
        <dbReference type="ARBA" id="ARBA00023065"/>
    </source>
</evidence>
<dbReference type="Pfam" id="PF03372">
    <property type="entry name" value="Exo_endo_phos"/>
    <property type="match status" value="1"/>
</dbReference>
<comment type="caution">
    <text evidence="13">The sequence shown here is derived from an EMBL/GenBank/DDBJ whole genome shotgun (WGS) entry which is preliminary data.</text>
</comment>
<feature type="transmembrane region" description="Helical" evidence="11">
    <location>
        <begin position="12"/>
        <end position="35"/>
    </location>
</feature>
<keyword evidence="7" id="KW-0406">Ion transport</keyword>
<dbReference type="InterPro" id="IPR011701">
    <property type="entry name" value="MFS"/>
</dbReference>
<evidence type="ECO:0000256" key="11">
    <source>
        <dbReference type="SAM" id="Phobius"/>
    </source>
</evidence>
<sequence length="1230" mass="135683">MREDLNLKGNQFSILISLFTAGNVVALIPHALVLQKIRPSIWLPLTLVLWSGITMCSAACTSYKQIAAVRFLQGTMEASLYGGTMYVLGSWYTPSEIAKRAAVFTAVGQVGSMFAGLMMTAMHKTMEGHAGLKGWQWVFIINGLMGIPFGVYGYFTFPDLPESTGRRCISASERQFAISRLPAKIRETHSIAFKSLAKRVLLDPTIYVLAGFSVVSTMLEAFAFQGMFLLWLKHNKARFSQTAINTYPLGIQAMAVVSQILSGIFIDATGHRLPMVIFAAAAQLVTASLLLVRNMSDAGIFLAHYLSGTSFIVNPVMYGWANTICQRTGDDATRSVVLYTMALAGQLLYTWWGIVMYPATDVPYWRKGSIAMIVVCFVFVGYSFLVRWLDRHAYILSFGILGLIILLPYGNLSAIDCYFFGVSASTESGLNTVDVKALKTYQQIFIYITPIITNLGFVNIIVVVVRLRWFSKRFKDLATRKPNAHRESQKQAVSQYADTRDMEGGLTGETVMHRVDLPDRSDDKQPEVASEAHGDRVPQISFAPDPRPEGPKKGIYIPGPREREGHPVTSMSDGYFFGLHLLGVLFLLPWIWTANPKYREYLASQGQGNTWWAFYSSQTMISNLGFTLTPDSMISFRDAVWPMIAMSFIALAGNTCYPCFLRLVIWTMHKMSPEESSLKLSLQFLLEHPRRCYTLLFSGTATWTLAAILFVLNFVDTLLIVTLDLDNPEVTSLPAGPRVAAALFQAVSARHTGTASFNLANVNPAIQFSLMVMMYISVYPIAMAIRYSSDYEDGSIGLYHGDEDIDEQKGSKTYLVTHMRNQLSFDLWYVFMGVFCICAAESKRIMNPDDPAFSVWSVFFEVVSAYGNVGLSLGYPTNLTSLCGHFNVFSKLVICAMMIRGRHRGLPYALDRAITLPNERNEDSETRYTDEAAPDATSVILLSPPSSLAVPQDFRSISFNIRYAASASTYERPWSVRGPLVIAQLKNSTNAATASHSIPIIGLQEVLHQQLLDIKAGLGSSWAHLGTGRDDGKQAGEYVPLLYQPSVLRLVGSSQKWLSPTPDVPSFWPGAGSRRYVIVAVFEVITTGRRIVVANTHLDNASQTARVEGVKVALKTIGDVSKQYGGGLPVLLTGDFNSVPGTGDAYGTAVSNGLLTDLHTLATPAQRFGPEGTFSGFEPGKEPNNRIDFIWLGPNATSTWAVRRYEVLGNVVGGVYISDHRAVQGDVTLR</sequence>
<dbReference type="PANTHER" id="PTHR31064:SF5">
    <property type="entry name" value="POTASSIUM ION TRANSPORTER (EUROFUNG)"/>
    <property type="match status" value="1"/>
</dbReference>
<gene>
    <name evidence="13" type="ORF">N0V87_007470</name>
</gene>
<dbReference type="PANTHER" id="PTHR31064">
    <property type="entry name" value="POTASSIUM TRANSPORT PROTEIN DDB_G0292412-RELATED"/>
    <property type="match status" value="1"/>
</dbReference>
<dbReference type="InterPro" id="IPR036259">
    <property type="entry name" value="MFS_trans_sf"/>
</dbReference>
<keyword evidence="6 11" id="KW-1133">Transmembrane helix</keyword>
<feature type="transmembrane region" description="Helical" evidence="11">
    <location>
        <begin position="639"/>
        <end position="661"/>
    </location>
</feature>
<dbReference type="InterPro" id="IPR036691">
    <property type="entry name" value="Endo/exonu/phosph_ase_sf"/>
</dbReference>
<name>A0A9W8WUX1_9PLEO</name>
<dbReference type="PROSITE" id="PS50850">
    <property type="entry name" value="MFS"/>
    <property type="match status" value="1"/>
</dbReference>
<dbReference type="NCBIfam" id="TIGR00934">
    <property type="entry name" value="2a38euk"/>
    <property type="match status" value="1"/>
</dbReference>
<feature type="domain" description="Major facilitator superfamily (MFS) profile" evidence="12">
    <location>
        <begin position="1"/>
        <end position="393"/>
    </location>
</feature>
<dbReference type="InterPro" id="IPR003445">
    <property type="entry name" value="Cat_transpt"/>
</dbReference>
<evidence type="ECO:0000313" key="14">
    <source>
        <dbReference type="Proteomes" id="UP001140562"/>
    </source>
</evidence>
<feature type="transmembrane region" description="Helical" evidence="11">
    <location>
        <begin position="369"/>
        <end position="386"/>
    </location>
</feature>
<evidence type="ECO:0000313" key="13">
    <source>
        <dbReference type="EMBL" id="KAJ4333620.1"/>
    </source>
</evidence>
<comment type="similarity">
    <text evidence="9">Belongs to the major facilitator superfamily. Allantoate permease family.</text>
</comment>
<evidence type="ECO:0000256" key="3">
    <source>
        <dbReference type="ARBA" id="ARBA00022538"/>
    </source>
</evidence>
<dbReference type="InterPro" id="IPR051143">
    <property type="entry name" value="TrkH_K-transport"/>
</dbReference>
<evidence type="ECO:0000256" key="1">
    <source>
        <dbReference type="ARBA" id="ARBA00004141"/>
    </source>
</evidence>
<keyword evidence="8 11" id="KW-0472">Membrane</keyword>
<evidence type="ECO:0000256" key="10">
    <source>
        <dbReference type="SAM" id="MobiDB-lite"/>
    </source>
</evidence>
<reference evidence="13" key="1">
    <citation type="submission" date="2022-10" db="EMBL/GenBank/DDBJ databases">
        <title>Tapping the CABI collections for fungal endophytes: first genome assemblies for Collariella, Neodidymelliopsis, Ascochyta clinopodiicola, Didymella pomorum, Didymosphaeria variabile, Neocosmospora piperis and Neocucurbitaria cava.</title>
        <authorList>
            <person name="Hill R."/>
        </authorList>
    </citation>
    <scope>NUCLEOTIDE SEQUENCE</scope>
    <source>
        <strain evidence="13">IMI 360193</strain>
    </source>
</reference>
<feature type="transmembrane region" description="Helical" evidence="11">
    <location>
        <begin position="574"/>
        <end position="592"/>
    </location>
</feature>
<feature type="transmembrane region" description="Helical" evidence="11">
    <location>
        <begin position="444"/>
        <end position="465"/>
    </location>
</feature>
<feature type="transmembrane region" description="Helical" evidence="11">
    <location>
        <begin position="134"/>
        <end position="155"/>
    </location>
</feature>
<feature type="transmembrane region" description="Helical" evidence="11">
    <location>
        <begin position="336"/>
        <end position="357"/>
    </location>
</feature>
<feature type="transmembrane region" description="Helical" evidence="11">
    <location>
        <begin position="41"/>
        <end position="60"/>
    </location>
</feature>
<keyword evidence="4 11" id="KW-0812">Transmembrane</keyword>
<evidence type="ECO:0000256" key="8">
    <source>
        <dbReference type="ARBA" id="ARBA00023136"/>
    </source>
</evidence>
<dbReference type="EMBL" id="JAPEUV010000091">
    <property type="protein sequence ID" value="KAJ4333620.1"/>
    <property type="molecule type" value="Genomic_DNA"/>
</dbReference>
<comment type="subcellular location">
    <subcellularLocation>
        <location evidence="1">Membrane</location>
        <topology evidence="1">Multi-pass membrane protein</topology>
    </subcellularLocation>
</comment>
<dbReference type="InterPro" id="IPR020846">
    <property type="entry name" value="MFS_dom"/>
</dbReference>
<feature type="transmembrane region" description="Helical" evidence="11">
    <location>
        <begin position="272"/>
        <end position="292"/>
    </location>
</feature>
<dbReference type="SUPFAM" id="SSF56219">
    <property type="entry name" value="DNase I-like"/>
    <property type="match status" value="1"/>
</dbReference>